<evidence type="ECO:0000256" key="1">
    <source>
        <dbReference type="ARBA" id="ARBA00009986"/>
    </source>
</evidence>
<keyword evidence="2 6" id="KW-0560">Oxidoreductase</keyword>
<gene>
    <name evidence="8" type="ORF">NLU13_3353</name>
</gene>
<dbReference type="AlphaFoldDB" id="A0AA39LAC0"/>
<dbReference type="EC" id="1.2.1.3" evidence="3"/>
<dbReference type="CDD" id="cd07106">
    <property type="entry name" value="ALDH_AldA-AAD23400"/>
    <property type="match status" value="1"/>
</dbReference>
<proteinExistence type="inferred from homology"/>
<evidence type="ECO:0000256" key="6">
    <source>
        <dbReference type="RuleBase" id="RU003345"/>
    </source>
</evidence>
<dbReference type="Gene3D" id="3.40.309.10">
    <property type="entry name" value="Aldehyde Dehydrogenase, Chain A, domain 2"/>
    <property type="match status" value="1"/>
</dbReference>
<dbReference type="EMBL" id="JAPDFR010000002">
    <property type="protein sequence ID" value="KAK0389780.1"/>
    <property type="molecule type" value="Genomic_DNA"/>
</dbReference>
<dbReference type="GO" id="GO:0004029">
    <property type="term" value="F:aldehyde dehydrogenase (NAD+) activity"/>
    <property type="evidence" value="ECO:0007669"/>
    <property type="project" value="UniProtKB-EC"/>
</dbReference>
<accession>A0AA39LAC0</accession>
<protein>
    <recommendedName>
        <fullName evidence="3">aldehyde dehydrogenase (NAD(+))</fullName>
        <ecNumber evidence="3">1.2.1.3</ecNumber>
    </recommendedName>
</protein>
<organism evidence="8 9">
    <name type="scientific">Sarocladium strictum</name>
    <name type="common">Black bundle disease fungus</name>
    <name type="synonym">Acremonium strictum</name>
    <dbReference type="NCBI Taxonomy" id="5046"/>
    <lineage>
        <taxon>Eukaryota</taxon>
        <taxon>Fungi</taxon>
        <taxon>Dikarya</taxon>
        <taxon>Ascomycota</taxon>
        <taxon>Pezizomycotina</taxon>
        <taxon>Sordariomycetes</taxon>
        <taxon>Hypocreomycetidae</taxon>
        <taxon>Hypocreales</taxon>
        <taxon>Sarocladiaceae</taxon>
        <taxon>Sarocladium</taxon>
    </lineage>
</organism>
<dbReference type="Proteomes" id="UP001175261">
    <property type="component" value="Unassembled WGS sequence"/>
</dbReference>
<dbReference type="InterPro" id="IPR015590">
    <property type="entry name" value="Aldehyde_DH_dom"/>
</dbReference>
<name>A0AA39LAC0_SARSR</name>
<feature type="active site" evidence="5">
    <location>
        <position position="226"/>
    </location>
</feature>
<keyword evidence="9" id="KW-1185">Reference proteome</keyword>
<dbReference type="InterPro" id="IPR016162">
    <property type="entry name" value="Ald_DH_N"/>
</dbReference>
<dbReference type="SUPFAM" id="SSF53720">
    <property type="entry name" value="ALDH-like"/>
    <property type="match status" value="1"/>
</dbReference>
<reference evidence="8" key="1">
    <citation type="submission" date="2022-10" db="EMBL/GenBank/DDBJ databases">
        <title>Determination and structural analysis of whole genome sequence of Sarocladium strictum F4-1.</title>
        <authorList>
            <person name="Hu L."/>
            <person name="Jiang Y."/>
        </authorList>
    </citation>
    <scope>NUCLEOTIDE SEQUENCE</scope>
    <source>
        <strain evidence="8">F4-1</strain>
    </source>
</reference>
<evidence type="ECO:0000259" key="7">
    <source>
        <dbReference type="Pfam" id="PF00171"/>
    </source>
</evidence>
<evidence type="ECO:0000313" key="9">
    <source>
        <dbReference type="Proteomes" id="UP001175261"/>
    </source>
</evidence>
<evidence type="ECO:0000313" key="8">
    <source>
        <dbReference type="EMBL" id="KAK0389780.1"/>
    </source>
</evidence>
<sequence length="445" mass="48196">MNTLDFTRFSNIVDGQVRPTQHIRHGVNPATKEQLWPAPASTLEDVDAAVDAAKQAAPLWAATPWAERQACVARLADALESYADQFARALTLEQGKPITVARHEVGQAVIMLRGAAKQHLPDRIVEETDQHRVITRYIPLGPALVAGNPIIIKPSPFTPYTGLKMAELAQNFFPPGVVQALAGGDDLGPWLTEHPGVDKVSFTGSTATGIRVLQSCSKTLKRVTLELGGNDPAIVFPDVDVKTVVAVCIAIKRIYVHSSIYDAFTEELVKFVQAMKVGDGIDETSQLGPVQNEMQYRKLQELVASIKSDGLRSLTGDLDNAFSNENGYFVNPVIIGNPPDNSSIVTEEPFGPIFPVLKWDSEEEVIRRANDSTNALGASVWTQDLALASKVARKLQAGTVWINKHMELRPDAAFGGLKQSGIGCELGIEGLKAYCNVQTINGDAL</sequence>
<dbReference type="Gene3D" id="3.40.605.10">
    <property type="entry name" value="Aldehyde Dehydrogenase, Chain A, domain 1"/>
    <property type="match status" value="2"/>
</dbReference>
<feature type="domain" description="Aldehyde dehydrogenase" evidence="7">
    <location>
        <begin position="140"/>
        <end position="440"/>
    </location>
</feature>
<evidence type="ECO:0000256" key="3">
    <source>
        <dbReference type="ARBA" id="ARBA00024226"/>
    </source>
</evidence>
<comment type="caution">
    <text evidence="8">The sequence shown here is derived from an EMBL/GenBank/DDBJ whole genome shotgun (WGS) entry which is preliminary data.</text>
</comment>
<dbReference type="InterPro" id="IPR016161">
    <property type="entry name" value="Ald_DH/histidinol_DH"/>
</dbReference>
<evidence type="ECO:0000256" key="2">
    <source>
        <dbReference type="ARBA" id="ARBA00023002"/>
    </source>
</evidence>
<dbReference type="InterPro" id="IPR016163">
    <property type="entry name" value="Ald_DH_C"/>
</dbReference>
<dbReference type="PANTHER" id="PTHR11699">
    <property type="entry name" value="ALDEHYDE DEHYDROGENASE-RELATED"/>
    <property type="match status" value="1"/>
</dbReference>
<comment type="catalytic activity">
    <reaction evidence="4">
        <text>an aldehyde + NAD(+) + H2O = a carboxylate + NADH + 2 H(+)</text>
        <dbReference type="Rhea" id="RHEA:16185"/>
        <dbReference type="ChEBI" id="CHEBI:15377"/>
        <dbReference type="ChEBI" id="CHEBI:15378"/>
        <dbReference type="ChEBI" id="CHEBI:17478"/>
        <dbReference type="ChEBI" id="CHEBI:29067"/>
        <dbReference type="ChEBI" id="CHEBI:57540"/>
        <dbReference type="ChEBI" id="CHEBI:57945"/>
        <dbReference type="EC" id="1.2.1.3"/>
    </reaction>
</comment>
<dbReference type="PROSITE" id="PS00687">
    <property type="entry name" value="ALDEHYDE_DEHYDR_GLU"/>
    <property type="match status" value="1"/>
</dbReference>
<evidence type="ECO:0000256" key="4">
    <source>
        <dbReference type="ARBA" id="ARBA00049194"/>
    </source>
</evidence>
<dbReference type="InterPro" id="IPR044086">
    <property type="entry name" value="LUC3-like"/>
</dbReference>
<dbReference type="Pfam" id="PF00171">
    <property type="entry name" value="Aldedh"/>
    <property type="match status" value="1"/>
</dbReference>
<evidence type="ECO:0000256" key="5">
    <source>
        <dbReference type="PROSITE-ProRule" id="PRU10007"/>
    </source>
</evidence>
<dbReference type="InterPro" id="IPR029510">
    <property type="entry name" value="Ald_DH_CS_GLU"/>
</dbReference>
<comment type="similarity">
    <text evidence="1 6">Belongs to the aldehyde dehydrogenase family.</text>
</comment>